<dbReference type="HOGENOM" id="CLU_804151_0_0_1"/>
<sequence>MSSDYSDILARGGGKHWGKLTGYDRLGGVNIPPAEPPRGVKIKFITDENAPPVTNVGDMDQQVKRMIELGHLEIKRVEQIMRNSRLTKQGYDQVRKDKARLVKEVAALDELHREWQMYVANVETKSFEENMIKLQEKSDLEPASTGTKLVTLGMQKMMDLEAERETPEYKKFMAEKEIQRAKDEAVRFLIEERLVFLKRDERDQVGNWVCGLPEEFVWQVTCFNTRTLVQEEAAKQKHVSSNPPQETDIEETQDEEIQSLKTQLLQQWKENMRASIELDSLKKSIKSRDEEIQLLKVKNERLQIECETLRKENEIAYEQQRKNEDMEELAQSISKLTIGPEIDIP</sequence>
<evidence type="ECO:0000313" key="4">
    <source>
        <dbReference type="Proteomes" id="UP000015100"/>
    </source>
</evidence>
<gene>
    <name evidence="3" type="ORF">H072_101</name>
</gene>
<protein>
    <submittedName>
        <fullName evidence="3">Uncharacterized protein</fullName>
    </submittedName>
</protein>
<reference evidence="3 4" key="1">
    <citation type="journal article" date="2013" name="PLoS Genet.">
        <title>Genomic mechanisms accounting for the adaptation to parasitism in nematode-trapping fungi.</title>
        <authorList>
            <person name="Meerupati T."/>
            <person name="Andersson K.M."/>
            <person name="Friman E."/>
            <person name="Kumar D."/>
            <person name="Tunlid A."/>
            <person name="Ahren D."/>
        </authorList>
    </citation>
    <scope>NUCLEOTIDE SEQUENCE [LARGE SCALE GENOMIC DNA]</scope>
    <source>
        <strain evidence="3 4">CBS 200.50</strain>
    </source>
</reference>
<name>S8AY64_DACHA</name>
<accession>S8AY64</accession>
<keyword evidence="1" id="KW-0175">Coiled coil</keyword>
<dbReference type="OrthoDB" id="10604955at2759"/>
<evidence type="ECO:0000313" key="3">
    <source>
        <dbReference type="EMBL" id="EPS45926.1"/>
    </source>
</evidence>
<feature type="region of interest" description="Disordered" evidence="2">
    <location>
        <begin position="234"/>
        <end position="254"/>
    </location>
</feature>
<keyword evidence="4" id="KW-1185">Reference proteome</keyword>
<evidence type="ECO:0000256" key="2">
    <source>
        <dbReference type="SAM" id="MobiDB-lite"/>
    </source>
</evidence>
<organism evidence="3 4">
    <name type="scientific">Dactylellina haptotyla (strain CBS 200.50)</name>
    <name type="common">Nematode-trapping fungus</name>
    <name type="synonym">Monacrosporium haptotylum</name>
    <dbReference type="NCBI Taxonomy" id="1284197"/>
    <lineage>
        <taxon>Eukaryota</taxon>
        <taxon>Fungi</taxon>
        <taxon>Dikarya</taxon>
        <taxon>Ascomycota</taxon>
        <taxon>Pezizomycotina</taxon>
        <taxon>Orbiliomycetes</taxon>
        <taxon>Orbiliales</taxon>
        <taxon>Orbiliaceae</taxon>
        <taxon>Dactylellina</taxon>
    </lineage>
</organism>
<dbReference type="EMBL" id="AQGS01000002">
    <property type="protein sequence ID" value="EPS45926.1"/>
    <property type="molecule type" value="Genomic_DNA"/>
</dbReference>
<dbReference type="AlphaFoldDB" id="S8AY64"/>
<proteinExistence type="predicted"/>
<evidence type="ECO:0000256" key="1">
    <source>
        <dbReference type="SAM" id="Coils"/>
    </source>
</evidence>
<comment type="caution">
    <text evidence="3">The sequence shown here is derived from an EMBL/GenBank/DDBJ whole genome shotgun (WGS) entry which is preliminary data.</text>
</comment>
<feature type="coiled-coil region" evidence="1">
    <location>
        <begin position="285"/>
        <end position="319"/>
    </location>
</feature>
<dbReference type="Proteomes" id="UP000015100">
    <property type="component" value="Unassembled WGS sequence"/>
</dbReference>
<reference evidence="4" key="2">
    <citation type="submission" date="2013-04" db="EMBL/GenBank/DDBJ databases">
        <title>Genomic mechanisms accounting for the adaptation to parasitism in nematode-trapping fungi.</title>
        <authorList>
            <person name="Ahren D.G."/>
        </authorList>
    </citation>
    <scope>NUCLEOTIDE SEQUENCE [LARGE SCALE GENOMIC DNA]</scope>
    <source>
        <strain evidence="4">CBS 200.50</strain>
    </source>
</reference>